<dbReference type="STRING" id="1460663.A0A177CC25"/>
<keyword evidence="2" id="KW-1185">Reference proteome</keyword>
<gene>
    <name evidence="1" type="ORF">CC84DRAFT_1178121</name>
</gene>
<dbReference type="SUPFAM" id="SSF54373">
    <property type="entry name" value="FAD-linked reductases, C-terminal domain"/>
    <property type="match status" value="1"/>
</dbReference>
<dbReference type="OrthoDB" id="269227at2759"/>
<sequence>MANANGDPSVGTTAFTVYPFSRGSIHITGPSLDDPADFDTGFFGGGKGHLDVTKHGVAYNKHCEMIRRMRSDRGYTASHPPFASDPPAACVDLTEALPADVQDIVSNDDAVLEKWIRDHMGRAMHSLNV</sequence>
<evidence type="ECO:0000313" key="1">
    <source>
        <dbReference type="EMBL" id="OAG04260.1"/>
    </source>
</evidence>
<evidence type="ECO:0000313" key="2">
    <source>
        <dbReference type="Proteomes" id="UP000077069"/>
    </source>
</evidence>
<organism evidence="1 2">
    <name type="scientific">Paraphaeosphaeria sporulosa</name>
    <dbReference type="NCBI Taxonomy" id="1460663"/>
    <lineage>
        <taxon>Eukaryota</taxon>
        <taxon>Fungi</taxon>
        <taxon>Dikarya</taxon>
        <taxon>Ascomycota</taxon>
        <taxon>Pezizomycotina</taxon>
        <taxon>Dothideomycetes</taxon>
        <taxon>Pleosporomycetidae</taxon>
        <taxon>Pleosporales</taxon>
        <taxon>Massarineae</taxon>
        <taxon>Didymosphaeriaceae</taxon>
        <taxon>Paraphaeosphaeria</taxon>
    </lineage>
</organism>
<protein>
    <submittedName>
        <fullName evidence="1">Uncharacterized protein</fullName>
    </submittedName>
</protein>
<accession>A0A177CC25</accession>
<dbReference type="Proteomes" id="UP000077069">
    <property type="component" value="Unassembled WGS sequence"/>
</dbReference>
<dbReference type="AlphaFoldDB" id="A0A177CC25"/>
<proteinExistence type="predicted"/>
<dbReference type="GeneID" id="28763803"/>
<dbReference type="EMBL" id="KV441554">
    <property type="protein sequence ID" value="OAG04260.1"/>
    <property type="molecule type" value="Genomic_DNA"/>
</dbReference>
<dbReference type="RefSeq" id="XP_018034625.1">
    <property type="nucleotide sequence ID" value="XM_018180317.1"/>
</dbReference>
<dbReference type="InParanoid" id="A0A177CC25"/>
<reference evidence="1 2" key="1">
    <citation type="submission" date="2016-05" db="EMBL/GenBank/DDBJ databases">
        <title>Comparative analysis of secretome profiles of manganese(II)-oxidizing ascomycete fungi.</title>
        <authorList>
            <consortium name="DOE Joint Genome Institute"/>
            <person name="Zeiner C.A."/>
            <person name="Purvine S.O."/>
            <person name="Zink E.M."/>
            <person name="Wu S."/>
            <person name="Pasa-Tolic L."/>
            <person name="Chaput D.L."/>
            <person name="Haridas S."/>
            <person name="Grigoriev I.V."/>
            <person name="Santelli C.M."/>
            <person name="Hansel C.M."/>
        </authorList>
    </citation>
    <scope>NUCLEOTIDE SEQUENCE [LARGE SCALE GENOMIC DNA]</scope>
    <source>
        <strain evidence="1 2">AP3s5-JAC2a</strain>
    </source>
</reference>
<name>A0A177CC25_9PLEO</name>